<organism evidence="8 9">
    <name type="scientific">Coprococcus aceti</name>
    <dbReference type="NCBI Taxonomy" id="2981786"/>
    <lineage>
        <taxon>Bacteria</taxon>
        <taxon>Bacillati</taxon>
        <taxon>Bacillota</taxon>
        <taxon>Clostridia</taxon>
        <taxon>Lachnospirales</taxon>
        <taxon>Lachnospiraceae</taxon>
        <taxon>Coprococcus</taxon>
    </lineage>
</organism>
<feature type="transmembrane region" description="Helical" evidence="6">
    <location>
        <begin position="70"/>
        <end position="96"/>
    </location>
</feature>
<feature type="transmembrane region" description="Helical" evidence="6">
    <location>
        <begin position="258"/>
        <end position="279"/>
    </location>
</feature>
<dbReference type="PANTHER" id="PTHR10010">
    <property type="entry name" value="SOLUTE CARRIER FAMILY 34 SODIUM PHOSPHATE , MEMBER 2-RELATED"/>
    <property type="match status" value="1"/>
</dbReference>
<feature type="transmembrane region" description="Helical" evidence="6">
    <location>
        <begin position="108"/>
        <end position="126"/>
    </location>
</feature>
<dbReference type="RefSeq" id="WP_055280562.1">
    <property type="nucleotide sequence ID" value="NZ_JBBNGJ010000009.1"/>
</dbReference>
<dbReference type="Pfam" id="PF02690">
    <property type="entry name" value="Na_Pi_cotrans"/>
    <property type="match status" value="2"/>
</dbReference>
<feature type="transmembrane region" description="Helical" evidence="6">
    <location>
        <begin position="299"/>
        <end position="318"/>
    </location>
</feature>
<dbReference type="Pfam" id="PF01895">
    <property type="entry name" value="PhoU"/>
    <property type="match status" value="2"/>
</dbReference>
<evidence type="ECO:0000313" key="9">
    <source>
        <dbReference type="Proteomes" id="UP001494672"/>
    </source>
</evidence>
<dbReference type="Proteomes" id="UP001494672">
    <property type="component" value="Unassembled WGS sequence"/>
</dbReference>
<gene>
    <name evidence="8" type="ORF">AAAU18_11205</name>
</gene>
<evidence type="ECO:0000256" key="6">
    <source>
        <dbReference type="SAM" id="Phobius"/>
    </source>
</evidence>
<feature type="transmembrane region" description="Helical" evidence="6">
    <location>
        <begin position="211"/>
        <end position="237"/>
    </location>
</feature>
<protein>
    <submittedName>
        <fullName evidence="8">Na/Pi cotransporter family protein</fullName>
    </submittedName>
</protein>
<keyword evidence="9" id="KW-1185">Reference proteome</keyword>
<feature type="domain" description="PhoU" evidence="7">
    <location>
        <begin position="469"/>
        <end position="548"/>
    </location>
</feature>
<dbReference type="InterPro" id="IPR038078">
    <property type="entry name" value="PhoU-like_sf"/>
</dbReference>
<accession>A0ABV1IBY2</accession>
<proteinExistence type="predicted"/>
<dbReference type="SUPFAM" id="SSF109755">
    <property type="entry name" value="PhoU-like"/>
    <property type="match status" value="1"/>
</dbReference>
<dbReference type="InterPro" id="IPR026022">
    <property type="entry name" value="PhoU_dom"/>
</dbReference>
<reference evidence="8 9" key="1">
    <citation type="submission" date="2024-04" db="EMBL/GenBank/DDBJ databases">
        <title>Human intestinal bacterial collection.</title>
        <authorList>
            <person name="Pauvert C."/>
            <person name="Hitch T.C.A."/>
            <person name="Clavel T."/>
        </authorList>
    </citation>
    <scope>NUCLEOTIDE SEQUENCE [LARGE SCALE GENOMIC DNA]</scope>
    <source>
        <strain evidence="8 9">CLA-AA-H181</strain>
    </source>
</reference>
<feature type="domain" description="PhoU" evidence="7">
    <location>
        <begin position="357"/>
        <end position="440"/>
    </location>
</feature>
<dbReference type="InterPro" id="IPR004633">
    <property type="entry name" value="NaPi_cotrn-rel/YqeW-like"/>
</dbReference>
<feature type="transmembrane region" description="Helical" evidence="6">
    <location>
        <begin position="6"/>
        <end position="22"/>
    </location>
</feature>
<keyword evidence="4 6" id="KW-1133">Transmembrane helix</keyword>
<comment type="subcellular location">
    <subcellularLocation>
        <location evidence="1">Cell membrane</location>
        <topology evidence="1">Multi-pass membrane protein</topology>
    </subcellularLocation>
</comment>
<evidence type="ECO:0000256" key="1">
    <source>
        <dbReference type="ARBA" id="ARBA00004651"/>
    </source>
</evidence>
<keyword evidence="5 6" id="KW-0472">Membrane</keyword>
<evidence type="ECO:0000313" key="8">
    <source>
        <dbReference type="EMBL" id="MEQ2593476.1"/>
    </source>
</evidence>
<dbReference type="PANTHER" id="PTHR10010:SF46">
    <property type="entry name" value="SODIUM-DEPENDENT PHOSPHATE TRANSPORT PROTEIN 2B"/>
    <property type="match status" value="1"/>
</dbReference>
<evidence type="ECO:0000256" key="4">
    <source>
        <dbReference type="ARBA" id="ARBA00022989"/>
    </source>
</evidence>
<name>A0ABV1IBY2_9FIRM</name>
<evidence type="ECO:0000256" key="2">
    <source>
        <dbReference type="ARBA" id="ARBA00022475"/>
    </source>
</evidence>
<evidence type="ECO:0000256" key="3">
    <source>
        <dbReference type="ARBA" id="ARBA00022692"/>
    </source>
</evidence>
<dbReference type="Gene3D" id="1.20.58.220">
    <property type="entry name" value="Phosphate transport system protein phou homolog 2, domain 2"/>
    <property type="match status" value="1"/>
</dbReference>
<sequence length="577" mass="62433">MDERVKIVFGLLGGLAMFLYGMNSMSDALQKAAGEKMKRILGFLTKNPLMGALAGALVTAVLQSSSATTVMVIGFVSAGLMSLPQAISVIFGANIGTTMTAQLMAFKISNYIYPIIFIGFIMNFVFKKEKIRNVGMVIFSFGLLFEGIEVMGGVMKPLASSAIFVDLMGKVSEIPVLGVVLGAVMTLVVQSSSATIAVLQNFASQPGPDGIHSVIGLAGAIPILFGDNIGTTITALLASIGQSKNAKRTAIAHSTFNITGTILFMFLIRPLAAFVQWISPKGDELDIISRQIANAHTTFNVACTLIWLPLIPVMVKIVKFIIRGEDKKNSEGFVAKYLDDKAMSQPAAAIYMAAKEISRLSVHAGKMIGAMRNAIEKRNITDIRDKYVDEHDKVKELQDIIVDFITKLISSGNLTEKQAEQAAGLMVVSNNIERIADRCDEVDGLYKKILDNGQLLSDAAITDLTACMDMTEKLFSESMNAIITGDSETPDKVAADKKKIRKLQRQAGKAHLARVKKNTCVRSLTADYSALLYSMDRMADNCISIAEEAIDDFTFDKLDIENMDSDSEVKVKAGAQA</sequence>
<dbReference type="EMBL" id="JBBNGJ010000009">
    <property type="protein sequence ID" value="MEQ2593476.1"/>
    <property type="molecule type" value="Genomic_DNA"/>
</dbReference>
<evidence type="ECO:0000256" key="5">
    <source>
        <dbReference type="ARBA" id="ARBA00023136"/>
    </source>
</evidence>
<dbReference type="NCBIfam" id="NF037997">
    <property type="entry name" value="Na_Pi_symport"/>
    <property type="match status" value="1"/>
</dbReference>
<keyword evidence="3 6" id="KW-0812">Transmembrane</keyword>
<keyword evidence="2" id="KW-1003">Cell membrane</keyword>
<feature type="transmembrane region" description="Helical" evidence="6">
    <location>
        <begin position="43"/>
        <end position="64"/>
    </location>
</feature>
<comment type="caution">
    <text evidence="8">The sequence shown here is derived from an EMBL/GenBank/DDBJ whole genome shotgun (WGS) entry which is preliminary data.</text>
</comment>
<feature type="transmembrane region" description="Helical" evidence="6">
    <location>
        <begin position="176"/>
        <end position="199"/>
    </location>
</feature>
<evidence type="ECO:0000259" key="7">
    <source>
        <dbReference type="Pfam" id="PF01895"/>
    </source>
</evidence>
<dbReference type="InterPro" id="IPR003841">
    <property type="entry name" value="Na/Pi_transpt"/>
</dbReference>
<dbReference type="NCBIfam" id="TIGR00704">
    <property type="entry name" value="NaPi_cotrn_rel"/>
    <property type="match status" value="1"/>
</dbReference>